<dbReference type="GO" id="GO:0006310">
    <property type="term" value="P:DNA recombination"/>
    <property type="evidence" value="ECO:0007669"/>
    <property type="project" value="UniProtKB-KW"/>
</dbReference>
<feature type="region of interest" description="Disordered" evidence="2">
    <location>
        <begin position="767"/>
        <end position="826"/>
    </location>
</feature>
<proteinExistence type="predicted"/>
<accession>A0ABD0KVF0</accession>
<dbReference type="Gene3D" id="1.10.443.10">
    <property type="entry name" value="Intergrase catalytic core"/>
    <property type="match status" value="1"/>
</dbReference>
<evidence type="ECO:0000256" key="2">
    <source>
        <dbReference type="SAM" id="MobiDB-lite"/>
    </source>
</evidence>
<feature type="non-terminal residue" evidence="3">
    <location>
        <position position="1"/>
    </location>
</feature>
<name>A0ABD0KVF0_9CAEN</name>
<dbReference type="InterPro" id="IPR011010">
    <property type="entry name" value="DNA_brk_join_enz"/>
</dbReference>
<evidence type="ECO:0000313" key="3">
    <source>
        <dbReference type="EMBL" id="KAK7491276.1"/>
    </source>
</evidence>
<dbReference type="SUPFAM" id="SSF56349">
    <property type="entry name" value="DNA breaking-rejoining enzymes"/>
    <property type="match status" value="1"/>
</dbReference>
<comment type="caution">
    <text evidence="3">The sequence shown here is derived from an EMBL/GenBank/DDBJ whole genome shotgun (WGS) entry which is preliminary data.</text>
</comment>
<reference evidence="3 4" key="1">
    <citation type="journal article" date="2023" name="Sci. Data">
        <title>Genome assembly of the Korean intertidal mud-creeper Batillaria attramentaria.</title>
        <authorList>
            <person name="Patra A.K."/>
            <person name="Ho P.T."/>
            <person name="Jun S."/>
            <person name="Lee S.J."/>
            <person name="Kim Y."/>
            <person name="Won Y.J."/>
        </authorList>
    </citation>
    <scope>NUCLEOTIDE SEQUENCE [LARGE SCALE GENOMIC DNA]</scope>
    <source>
        <strain evidence="3">Wonlab-2016</strain>
    </source>
</reference>
<keyword evidence="1" id="KW-0233">DNA recombination</keyword>
<dbReference type="Proteomes" id="UP001519460">
    <property type="component" value="Unassembled WGS sequence"/>
</dbReference>
<dbReference type="EMBL" id="JACVVK020000117">
    <property type="protein sequence ID" value="KAK7491276.1"/>
    <property type="molecule type" value="Genomic_DNA"/>
</dbReference>
<gene>
    <name evidence="3" type="ORF">BaRGS_00017547</name>
</gene>
<protein>
    <recommendedName>
        <fullName evidence="5">C2H2-type domain-containing protein</fullName>
    </recommendedName>
</protein>
<feature type="compositionally biased region" description="Acidic residues" evidence="2">
    <location>
        <begin position="770"/>
        <end position="785"/>
    </location>
</feature>
<dbReference type="InterPro" id="IPR013762">
    <property type="entry name" value="Integrase-like_cat_sf"/>
</dbReference>
<evidence type="ECO:0000313" key="4">
    <source>
        <dbReference type="Proteomes" id="UP001519460"/>
    </source>
</evidence>
<dbReference type="PANTHER" id="PTHR33480:SF1">
    <property type="entry name" value="TYR RECOMBINASE DOMAIN-CONTAINING PROTEIN"/>
    <property type="match status" value="1"/>
</dbReference>
<dbReference type="AlphaFoldDB" id="A0ABD0KVF0"/>
<dbReference type="PANTHER" id="PTHR33480">
    <property type="entry name" value="SET DOMAIN-CONTAINING PROTEIN-RELATED"/>
    <property type="match status" value="1"/>
</dbReference>
<evidence type="ECO:0008006" key="5">
    <source>
        <dbReference type="Google" id="ProtNLM"/>
    </source>
</evidence>
<keyword evidence="4" id="KW-1185">Reference proteome</keyword>
<sequence length="885" mass="98853">RAMVRLKMKNRGGLVRFSPDDFYRDVTEDEALDSTDGHDDLNTGFLEDSTVRESGSNCTTARRTTRISATPVTSLLDCTDQHDNLNTAFLGDSTVISESGSNCNTARNERIVSATPIGSFDVDNEASSGEEYVPDFGSADSTDSYTEDDVADHFQFDPSLKPSSTTAEPTSGAAELSTATTEQLPGTAEPSAGTAEPSTATARIRVVCTSNTADRNYDKKQFCMFCAKGFSKLPRHLEQAHSQEPEVAKLTSIKDDKQRNTELMRLRNIGNYRHNCAVLREGKGDLVVVYRPKTATPYTQYSPCDGCLGFFTKTELWRHTKHCKLLSSSGARGSAIRRSSCLLETNVCLNQGLANVMSRLKADDVSCIIRGDRLIMMLAERQYNRHGHSADQHEHIRRDLRLTARLLQELRKQHGDSNSLSDFMQARNYKDIVRAARACAEFDEMKNCFRHPSVAIKVGQLVQTCAQILRSEANQQGVFQIQDNASRLIQCFSDLWETDVASHARRNTTEKKREKVLMLPATKDVQLLSKHIYAVGAKAFEELSKGNISAYGQLRDCTLLALMTFNRRRQGEVSRMKTKDVSLKRNAPNEDIMTSLSSFEKQLVMKLARLEIRGKRGRTVPLILNSTMQEWLAALFRARQAAGVLESNPFLFARSGTEDTHVRGADLIRKFGNECGAKNPNSLRSTLLRKHVATTSQILNLRDNELDHVADFLGHNILVHREYYRLPDETIQLAKVSKLLFCMERGNVPGLKGKNLDDIQVETGEGILDGGEEDVIGDSEGEGEESQTAVNVPSHDGLEIRQEEAGASSHSSRKRRHGEKRQWGTAEQEAVHKIFFENISTGNLPGKAEILEAQRVEPSLGRRSWQNVKDYIRNAITRNSKKLKR</sequence>
<organism evidence="3 4">
    <name type="scientific">Batillaria attramentaria</name>
    <dbReference type="NCBI Taxonomy" id="370345"/>
    <lineage>
        <taxon>Eukaryota</taxon>
        <taxon>Metazoa</taxon>
        <taxon>Spiralia</taxon>
        <taxon>Lophotrochozoa</taxon>
        <taxon>Mollusca</taxon>
        <taxon>Gastropoda</taxon>
        <taxon>Caenogastropoda</taxon>
        <taxon>Sorbeoconcha</taxon>
        <taxon>Cerithioidea</taxon>
        <taxon>Batillariidae</taxon>
        <taxon>Batillaria</taxon>
    </lineage>
</organism>
<feature type="region of interest" description="Disordered" evidence="2">
    <location>
        <begin position="122"/>
        <end position="199"/>
    </location>
</feature>
<evidence type="ECO:0000256" key="1">
    <source>
        <dbReference type="ARBA" id="ARBA00023172"/>
    </source>
</evidence>